<organism evidence="1 2">
    <name type="scientific">Clostridium yunnanense</name>
    <dbReference type="NCBI Taxonomy" id="2800325"/>
    <lineage>
        <taxon>Bacteria</taxon>
        <taxon>Bacillati</taxon>
        <taxon>Bacillota</taxon>
        <taxon>Clostridia</taxon>
        <taxon>Eubacteriales</taxon>
        <taxon>Clostridiaceae</taxon>
        <taxon>Clostridium</taxon>
    </lineage>
</organism>
<dbReference type="Proteomes" id="UP000596739">
    <property type="component" value="Unassembled WGS sequence"/>
</dbReference>
<reference evidence="2" key="1">
    <citation type="submission" date="2021-01" db="EMBL/GenBank/DDBJ databases">
        <title>Genome public.</title>
        <authorList>
            <person name="Liu C."/>
            <person name="Sun Q."/>
        </authorList>
    </citation>
    <scope>NUCLEOTIDE SEQUENCE [LARGE SCALE GENOMIC DNA]</scope>
    <source>
        <strain evidence="2">YIM B02505</strain>
    </source>
</reference>
<comment type="caution">
    <text evidence="1">The sequence shown here is derived from an EMBL/GenBank/DDBJ whole genome shotgun (WGS) entry which is preliminary data.</text>
</comment>
<evidence type="ECO:0000313" key="2">
    <source>
        <dbReference type="Proteomes" id="UP000596739"/>
    </source>
</evidence>
<evidence type="ECO:0000313" key="1">
    <source>
        <dbReference type="EMBL" id="MBK1809708.1"/>
    </source>
</evidence>
<sequence>MEKNAFDLGEVLIDYEIQKLLKYIEGNSIITEVEVSIERKILSVARNYDNGVYEKCEYMKPNDAYDCIRYICEFERKQSIVQYIDEIEYEIDKMIKGNCYNKSIIEKYIKNMVKFLNNKSLKESEFKKCGREYEFFNF</sequence>
<proteinExistence type="predicted"/>
<keyword evidence="2" id="KW-1185">Reference proteome</keyword>
<dbReference type="RefSeq" id="WP_200266255.1">
    <property type="nucleotide sequence ID" value="NZ_JAENHN010000010.1"/>
</dbReference>
<name>A0ABS1EK11_9CLOT</name>
<protein>
    <submittedName>
        <fullName evidence="1">Uncharacterized protein</fullName>
    </submittedName>
</protein>
<accession>A0ABS1EK11</accession>
<dbReference type="EMBL" id="JAENHN010000010">
    <property type="protein sequence ID" value="MBK1809708.1"/>
    <property type="molecule type" value="Genomic_DNA"/>
</dbReference>
<gene>
    <name evidence="1" type="ORF">JHL18_03525</name>
</gene>